<dbReference type="AlphaFoldDB" id="A0AAE3TZS5"/>
<evidence type="ECO:0000259" key="6">
    <source>
        <dbReference type="Pfam" id="PF02776"/>
    </source>
</evidence>
<dbReference type="Pfam" id="PF02775">
    <property type="entry name" value="TPP_enzyme_C"/>
    <property type="match status" value="1"/>
</dbReference>
<sequence>MAASSTSDDRTVSDQILDYLVLEGATKIFGLPGAGIAHLLQRLRARPEFSYVVCRQESGAAYMADGYFRATGKPGVVLVTSGPGATNALTGTMNANFGGSAVLALTGEVPQNFLGRGYLQEGTDCGLNIRDIYAAGTRYSADIGAAAGAPILIEQALRDMLSIPCRAVRLGISDNVASLPVADSISPRPPTSAATYRSVPDSAPVNGARRALEVLSSAKRPLILLGNGCRAALRDEATAKGFECLVEWWQIPVITTSDGKGVFPETHDLSLRSYGFAGSEWPQYWMVGQNGAPAHDALLVIGSSLGELATYRWNPMLVPNGPFIQVDIDQSMIGRGFPLTEGIVAEAGAFLRTMWDQAAAWPRNQVEVEARGAEISEIKKSHSAFASDNDYNSEAAPLQPAALCRVLNGLLPDDALVFIDSGNCVGWGLHCLTIGRRQELHVSLAMGAMGLGVCAVVGARLGRPDRLAVALVGDGAFLMHVAEVSTAAAHNVGAIWLVLLDDDLRMVTQGMEKFFPIDRGYEGAYSLGQPDLGMVAEGLGADAFRVYVPEDLQRIWPAVLAGAENGKPQVIVAHVDPKAAPPYWSTPYWQPNVD</sequence>
<dbReference type="GO" id="GO:0000287">
    <property type="term" value="F:magnesium ion binding"/>
    <property type="evidence" value="ECO:0007669"/>
    <property type="project" value="InterPro"/>
</dbReference>
<dbReference type="SUPFAM" id="SSF52518">
    <property type="entry name" value="Thiamin diphosphate-binding fold (THDP-binding)"/>
    <property type="match status" value="2"/>
</dbReference>
<dbReference type="InterPro" id="IPR045229">
    <property type="entry name" value="TPP_enz"/>
</dbReference>
<dbReference type="GO" id="GO:0009097">
    <property type="term" value="P:isoleucine biosynthetic process"/>
    <property type="evidence" value="ECO:0007669"/>
    <property type="project" value="TreeGrafter"/>
</dbReference>
<dbReference type="InterPro" id="IPR029061">
    <property type="entry name" value="THDP-binding"/>
</dbReference>
<dbReference type="CDD" id="cd07035">
    <property type="entry name" value="TPP_PYR_POX_like"/>
    <property type="match status" value="1"/>
</dbReference>
<dbReference type="Gene3D" id="3.40.50.970">
    <property type="match status" value="2"/>
</dbReference>
<dbReference type="GO" id="GO:0030976">
    <property type="term" value="F:thiamine pyrophosphate binding"/>
    <property type="evidence" value="ECO:0007669"/>
    <property type="project" value="InterPro"/>
</dbReference>
<keyword evidence="8" id="KW-1185">Reference proteome</keyword>
<dbReference type="CDD" id="cd00568">
    <property type="entry name" value="TPP_enzymes"/>
    <property type="match status" value="1"/>
</dbReference>
<protein>
    <submittedName>
        <fullName evidence="7">Thiamine pyrophosphate-binding protein</fullName>
    </submittedName>
</protein>
<evidence type="ECO:0000256" key="3">
    <source>
        <dbReference type="RuleBase" id="RU362132"/>
    </source>
</evidence>
<proteinExistence type="inferred from homology"/>
<evidence type="ECO:0000259" key="5">
    <source>
        <dbReference type="Pfam" id="PF02775"/>
    </source>
</evidence>
<dbReference type="InterPro" id="IPR000399">
    <property type="entry name" value="TPP-bd_CS"/>
</dbReference>
<comment type="caution">
    <text evidence="7">The sequence shown here is derived from an EMBL/GenBank/DDBJ whole genome shotgun (WGS) entry which is preliminary data.</text>
</comment>
<dbReference type="RefSeq" id="WP_311794295.1">
    <property type="nucleotide sequence ID" value="NZ_JALDYZ010000002.1"/>
</dbReference>
<dbReference type="InterPro" id="IPR012000">
    <property type="entry name" value="Thiamin_PyroP_enz_cen_dom"/>
</dbReference>
<dbReference type="InterPro" id="IPR029035">
    <property type="entry name" value="DHS-like_NAD/FAD-binding_dom"/>
</dbReference>
<keyword evidence="2 3" id="KW-0786">Thiamine pyrophosphate</keyword>
<reference evidence="7" key="1">
    <citation type="submission" date="2022-03" db="EMBL/GenBank/DDBJ databases">
        <title>Fererhizobium litorale gen. nov., sp. nov., isolated from sandy sediments of the Sea of Japan seashore.</title>
        <authorList>
            <person name="Romanenko L."/>
            <person name="Kurilenko V."/>
            <person name="Otstavnykh N."/>
            <person name="Svetashev V."/>
            <person name="Tekutyeva L."/>
            <person name="Isaeva M."/>
            <person name="Mikhailov V."/>
        </authorList>
    </citation>
    <scope>NUCLEOTIDE SEQUENCE</scope>
    <source>
        <strain evidence="7">KMM 9576</strain>
    </source>
</reference>
<organism evidence="7 8">
    <name type="scientific">Ferirhizobium litorale</name>
    <dbReference type="NCBI Taxonomy" id="2927786"/>
    <lineage>
        <taxon>Bacteria</taxon>
        <taxon>Pseudomonadati</taxon>
        <taxon>Pseudomonadota</taxon>
        <taxon>Alphaproteobacteria</taxon>
        <taxon>Hyphomicrobiales</taxon>
        <taxon>Rhizobiaceae</taxon>
        <taxon>Ferirhizobium</taxon>
    </lineage>
</organism>
<feature type="domain" description="Thiamine pyrophosphate enzyme central" evidence="4">
    <location>
        <begin position="209"/>
        <end position="353"/>
    </location>
</feature>
<evidence type="ECO:0000256" key="1">
    <source>
        <dbReference type="ARBA" id="ARBA00007812"/>
    </source>
</evidence>
<accession>A0AAE3TZS5</accession>
<dbReference type="Pfam" id="PF00205">
    <property type="entry name" value="TPP_enzyme_M"/>
    <property type="match status" value="1"/>
</dbReference>
<dbReference type="Pfam" id="PF02776">
    <property type="entry name" value="TPP_enzyme_N"/>
    <property type="match status" value="1"/>
</dbReference>
<dbReference type="EMBL" id="JALDYZ010000002">
    <property type="protein sequence ID" value="MDI7921324.1"/>
    <property type="molecule type" value="Genomic_DNA"/>
</dbReference>
<dbReference type="GO" id="GO:0005948">
    <property type="term" value="C:acetolactate synthase complex"/>
    <property type="evidence" value="ECO:0007669"/>
    <property type="project" value="TreeGrafter"/>
</dbReference>
<dbReference type="SUPFAM" id="SSF52467">
    <property type="entry name" value="DHS-like NAD/FAD-binding domain"/>
    <property type="match status" value="1"/>
</dbReference>
<evidence type="ECO:0000313" key="8">
    <source>
        <dbReference type="Proteomes" id="UP001161580"/>
    </source>
</evidence>
<dbReference type="PANTHER" id="PTHR18968">
    <property type="entry name" value="THIAMINE PYROPHOSPHATE ENZYMES"/>
    <property type="match status" value="1"/>
</dbReference>
<evidence type="ECO:0000256" key="2">
    <source>
        <dbReference type="ARBA" id="ARBA00023052"/>
    </source>
</evidence>
<evidence type="ECO:0000259" key="4">
    <source>
        <dbReference type="Pfam" id="PF00205"/>
    </source>
</evidence>
<feature type="domain" description="Thiamine pyrophosphate enzyme TPP-binding" evidence="5">
    <location>
        <begin position="420"/>
        <end position="571"/>
    </location>
</feature>
<dbReference type="Gene3D" id="3.40.50.1220">
    <property type="entry name" value="TPP-binding domain"/>
    <property type="match status" value="1"/>
</dbReference>
<dbReference type="Proteomes" id="UP001161580">
    <property type="component" value="Unassembled WGS sequence"/>
</dbReference>
<dbReference type="PROSITE" id="PS00187">
    <property type="entry name" value="TPP_ENZYMES"/>
    <property type="match status" value="1"/>
</dbReference>
<dbReference type="GO" id="GO:0009099">
    <property type="term" value="P:L-valine biosynthetic process"/>
    <property type="evidence" value="ECO:0007669"/>
    <property type="project" value="TreeGrafter"/>
</dbReference>
<dbReference type="InterPro" id="IPR012001">
    <property type="entry name" value="Thiamin_PyroP_enz_TPP-bd_dom"/>
</dbReference>
<evidence type="ECO:0000313" key="7">
    <source>
        <dbReference type="EMBL" id="MDI7921324.1"/>
    </source>
</evidence>
<dbReference type="GO" id="GO:0050660">
    <property type="term" value="F:flavin adenine dinucleotide binding"/>
    <property type="evidence" value="ECO:0007669"/>
    <property type="project" value="TreeGrafter"/>
</dbReference>
<name>A0AAE3TZS5_9HYPH</name>
<dbReference type="PANTHER" id="PTHR18968:SF167">
    <property type="entry name" value="ACETOLACTATE SYNTHASE LARGE SUBUNIT ILVB2-RELATED"/>
    <property type="match status" value="1"/>
</dbReference>
<dbReference type="GO" id="GO:0003984">
    <property type="term" value="F:acetolactate synthase activity"/>
    <property type="evidence" value="ECO:0007669"/>
    <property type="project" value="TreeGrafter"/>
</dbReference>
<feature type="domain" description="Thiamine pyrophosphate enzyme N-terminal TPP-binding" evidence="6">
    <location>
        <begin position="11"/>
        <end position="122"/>
    </location>
</feature>
<gene>
    <name evidence="7" type="ORF">MRS75_04395</name>
</gene>
<dbReference type="InterPro" id="IPR011766">
    <property type="entry name" value="TPP_enzyme_TPP-bd"/>
</dbReference>
<comment type="similarity">
    <text evidence="1 3">Belongs to the TPP enzyme family.</text>
</comment>